<protein>
    <submittedName>
        <fullName evidence="1">Uncharacterized protein</fullName>
    </submittedName>
</protein>
<proteinExistence type="predicted"/>
<accession>A0A4D6LCD2</accession>
<name>A0A4D6LCD2_VIGUN</name>
<keyword evidence="2" id="KW-1185">Reference proteome</keyword>
<gene>
    <name evidence="1" type="ORF">DEO72_LG3g661</name>
</gene>
<evidence type="ECO:0000313" key="2">
    <source>
        <dbReference type="Proteomes" id="UP000501690"/>
    </source>
</evidence>
<dbReference type="Proteomes" id="UP000501690">
    <property type="component" value="Linkage Group LG3"/>
</dbReference>
<dbReference type="AlphaFoldDB" id="A0A4D6LCD2"/>
<organism evidence="1 2">
    <name type="scientific">Vigna unguiculata</name>
    <name type="common">Cowpea</name>
    <dbReference type="NCBI Taxonomy" id="3917"/>
    <lineage>
        <taxon>Eukaryota</taxon>
        <taxon>Viridiplantae</taxon>
        <taxon>Streptophyta</taxon>
        <taxon>Embryophyta</taxon>
        <taxon>Tracheophyta</taxon>
        <taxon>Spermatophyta</taxon>
        <taxon>Magnoliopsida</taxon>
        <taxon>eudicotyledons</taxon>
        <taxon>Gunneridae</taxon>
        <taxon>Pentapetalae</taxon>
        <taxon>rosids</taxon>
        <taxon>fabids</taxon>
        <taxon>Fabales</taxon>
        <taxon>Fabaceae</taxon>
        <taxon>Papilionoideae</taxon>
        <taxon>50 kb inversion clade</taxon>
        <taxon>NPAAA clade</taxon>
        <taxon>indigoferoid/millettioid clade</taxon>
        <taxon>Phaseoleae</taxon>
        <taxon>Vigna</taxon>
    </lineage>
</organism>
<dbReference type="EMBL" id="CP039347">
    <property type="protein sequence ID" value="QCD86140.1"/>
    <property type="molecule type" value="Genomic_DNA"/>
</dbReference>
<evidence type="ECO:0000313" key="1">
    <source>
        <dbReference type="EMBL" id="QCD86140.1"/>
    </source>
</evidence>
<reference evidence="1 2" key="1">
    <citation type="submission" date="2019-04" db="EMBL/GenBank/DDBJ databases">
        <title>An improved genome assembly and genetic linkage map for asparagus bean, Vigna unguiculata ssp. sesquipedialis.</title>
        <authorList>
            <person name="Xia Q."/>
            <person name="Zhang R."/>
            <person name="Dong Y."/>
        </authorList>
    </citation>
    <scope>NUCLEOTIDE SEQUENCE [LARGE SCALE GENOMIC DNA]</scope>
    <source>
        <tissue evidence="1">Leaf</tissue>
    </source>
</reference>
<sequence length="76" mass="8299">MITHIQSNKAYAFASSPDAALELPCETCFQTAWRGTRAVRCQAPPMLLFLQVSPGGTTLTAKRHVLQYATDFIAIA</sequence>